<evidence type="ECO:0000256" key="1">
    <source>
        <dbReference type="ARBA" id="ARBA00004162"/>
    </source>
</evidence>
<keyword evidence="3 6" id="KW-0812">Transmembrane</keyword>
<evidence type="ECO:0000259" key="7">
    <source>
        <dbReference type="Pfam" id="PF04024"/>
    </source>
</evidence>
<name>A0A7X1Z8Z6_9LACT</name>
<feature type="transmembrane region" description="Helical" evidence="6">
    <location>
        <begin position="54"/>
        <end position="78"/>
    </location>
</feature>
<comment type="subcellular location">
    <subcellularLocation>
        <location evidence="1">Cell membrane</location>
        <topology evidence="1">Single-pass membrane protein</topology>
    </subcellularLocation>
</comment>
<dbReference type="GO" id="GO:0005886">
    <property type="term" value="C:plasma membrane"/>
    <property type="evidence" value="ECO:0007669"/>
    <property type="project" value="UniProtKB-SubCell"/>
</dbReference>
<dbReference type="Pfam" id="PF04024">
    <property type="entry name" value="PspC"/>
    <property type="match status" value="1"/>
</dbReference>
<dbReference type="Proteomes" id="UP000439550">
    <property type="component" value="Unassembled WGS sequence"/>
</dbReference>
<keyword evidence="4 6" id="KW-1133">Transmembrane helix</keyword>
<dbReference type="InterPro" id="IPR052027">
    <property type="entry name" value="PspC"/>
</dbReference>
<dbReference type="AlphaFoldDB" id="A0A7X1Z8Z6"/>
<evidence type="ECO:0000256" key="3">
    <source>
        <dbReference type="ARBA" id="ARBA00022692"/>
    </source>
</evidence>
<feature type="domain" description="Phage shock protein PspC N-terminal" evidence="7">
    <location>
        <begin position="20"/>
        <end position="81"/>
    </location>
</feature>
<dbReference type="OrthoDB" id="9815286at2"/>
<keyword evidence="9" id="KW-1185">Reference proteome</keyword>
<dbReference type="PANTHER" id="PTHR33885:SF3">
    <property type="entry name" value="PHAGE SHOCK PROTEIN C"/>
    <property type="match status" value="1"/>
</dbReference>
<evidence type="ECO:0000313" key="8">
    <source>
        <dbReference type="EMBL" id="MQW40055.1"/>
    </source>
</evidence>
<accession>A0A7X1Z8Z6</accession>
<keyword evidence="2" id="KW-1003">Cell membrane</keyword>
<evidence type="ECO:0000256" key="4">
    <source>
        <dbReference type="ARBA" id="ARBA00022989"/>
    </source>
</evidence>
<evidence type="ECO:0000256" key="5">
    <source>
        <dbReference type="ARBA" id="ARBA00023136"/>
    </source>
</evidence>
<dbReference type="InterPro" id="IPR007168">
    <property type="entry name" value="Phageshock_PspC_N"/>
</dbReference>
<sequence>MTQDDEFEVTMKRQDKMTSRKLTKSNQNIWVTGVIAGLGEYFGWGTGRITALRIVFILAILAGYGLPVFAYIIASLWIPKKG</sequence>
<dbReference type="PANTHER" id="PTHR33885">
    <property type="entry name" value="PHAGE SHOCK PROTEIN C"/>
    <property type="match status" value="1"/>
</dbReference>
<evidence type="ECO:0000256" key="6">
    <source>
        <dbReference type="SAM" id="Phobius"/>
    </source>
</evidence>
<evidence type="ECO:0000256" key="2">
    <source>
        <dbReference type="ARBA" id="ARBA00022475"/>
    </source>
</evidence>
<dbReference type="RefSeq" id="WP_153496721.1">
    <property type="nucleotide sequence ID" value="NZ_CAXYUY010000029.1"/>
</dbReference>
<gene>
    <name evidence="8" type="ORF">GHI93_08965</name>
</gene>
<dbReference type="EMBL" id="WITJ01000012">
    <property type="protein sequence ID" value="MQW40055.1"/>
    <property type="molecule type" value="Genomic_DNA"/>
</dbReference>
<comment type="caution">
    <text evidence="8">The sequence shown here is derived from an EMBL/GenBank/DDBJ whole genome shotgun (WGS) entry which is preliminary data.</text>
</comment>
<evidence type="ECO:0000313" key="9">
    <source>
        <dbReference type="Proteomes" id="UP000439550"/>
    </source>
</evidence>
<reference evidence="8 9" key="1">
    <citation type="submission" date="2019-10" db="EMBL/GenBank/DDBJ databases">
        <authorList>
            <person name="Dong K."/>
        </authorList>
    </citation>
    <scope>NUCLEOTIDE SEQUENCE [LARGE SCALE GENOMIC DNA]</scope>
    <source>
        <strain evidence="8 9">DSM 28960</strain>
    </source>
</reference>
<protein>
    <submittedName>
        <fullName evidence="8">PspC domain-containing protein</fullName>
    </submittedName>
</protein>
<proteinExistence type="predicted"/>
<organism evidence="8 9">
    <name type="scientific">Lactococcus hircilactis</name>
    <dbReference type="NCBI Taxonomy" id="1494462"/>
    <lineage>
        <taxon>Bacteria</taxon>
        <taxon>Bacillati</taxon>
        <taxon>Bacillota</taxon>
        <taxon>Bacilli</taxon>
        <taxon>Lactobacillales</taxon>
        <taxon>Streptococcaceae</taxon>
        <taxon>Lactococcus</taxon>
    </lineage>
</organism>
<keyword evidence="5 6" id="KW-0472">Membrane</keyword>